<sequence length="263" mass="28029">MNIQCDLSSTITTNYTTSTVSAPSGFTQLLGAPDYIAKRAAKELPASPVNPKADFKYVQRVDCTKRVPSTIIKTISTSVRGPQKTLPAQTKVKVITSTTTIVETKFPGKVTKYNTTTTSLTTTVWSTMTSGSVTTELVTLETIIPAVAPYYEVCGPKALLSKSNGGNSVILTINGNVAYLPNIWTDKNTLGGYNCYVECMKNPGCPLAQADGSMSCYNYIASSPSNVCPPGQKSWTSYYSYPNTPADSVFANGLCGSMANLGL</sequence>
<dbReference type="Proteomes" id="UP001187734">
    <property type="component" value="Unassembled WGS sequence"/>
</dbReference>
<proteinExistence type="predicted"/>
<dbReference type="EMBL" id="ONZP01000620">
    <property type="protein sequence ID" value="SPJ88725.1"/>
    <property type="molecule type" value="Genomic_DNA"/>
</dbReference>
<keyword evidence="2" id="KW-1185">Reference proteome</keyword>
<gene>
    <name evidence="1" type="ORF">FTOL_12619</name>
</gene>
<comment type="caution">
    <text evidence="1">The sequence shown here is derived from an EMBL/GenBank/DDBJ whole genome shotgun (WGS) entry which is preliminary data.</text>
</comment>
<evidence type="ECO:0000313" key="1">
    <source>
        <dbReference type="EMBL" id="SPJ88725.1"/>
    </source>
</evidence>
<evidence type="ECO:0000313" key="2">
    <source>
        <dbReference type="Proteomes" id="UP001187734"/>
    </source>
</evidence>
<dbReference type="AlphaFoldDB" id="A0AAE8MM78"/>
<reference evidence="1" key="1">
    <citation type="submission" date="2018-03" db="EMBL/GenBank/DDBJ databases">
        <authorList>
            <person name="Guldener U."/>
        </authorList>
    </citation>
    <scope>NUCLEOTIDE SEQUENCE</scope>
</reference>
<protein>
    <recommendedName>
        <fullName evidence="3">Apple domain-containing protein</fullName>
    </recommendedName>
</protein>
<accession>A0AAE8MM78</accession>
<evidence type="ECO:0008006" key="3">
    <source>
        <dbReference type="Google" id="ProtNLM"/>
    </source>
</evidence>
<organism evidence="1 2">
    <name type="scientific">Fusarium torulosum</name>
    <dbReference type="NCBI Taxonomy" id="33205"/>
    <lineage>
        <taxon>Eukaryota</taxon>
        <taxon>Fungi</taxon>
        <taxon>Dikarya</taxon>
        <taxon>Ascomycota</taxon>
        <taxon>Pezizomycotina</taxon>
        <taxon>Sordariomycetes</taxon>
        <taxon>Hypocreomycetidae</taxon>
        <taxon>Hypocreales</taxon>
        <taxon>Nectriaceae</taxon>
        <taxon>Fusarium</taxon>
    </lineage>
</organism>
<name>A0AAE8MM78_9HYPO</name>